<gene>
    <name evidence="3" type="ORF">BDA99DRAFT_535761</name>
</gene>
<name>A0AAD5PFH7_9FUNG</name>
<feature type="region of interest" description="Disordered" evidence="1">
    <location>
        <begin position="18"/>
        <end position="40"/>
    </location>
</feature>
<reference evidence="3" key="2">
    <citation type="submission" date="2023-02" db="EMBL/GenBank/DDBJ databases">
        <authorList>
            <consortium name="DOE Joint Genome Institute"/>
            <person name="Mondo S.J."/>
            <person name="Chang Y."/>
            <person name="Wang Y."/>
            <person name="Ahrendt S."/>
            <person name="Andreopoulos W."/>
            <person name="Barry K."/>
            <person name="Beard J."/>
            <person name="Benny G.L."/>
            <person name="Blankenship S."/>
            <person name="Bonito G."/>
            <person name="Cuomo C."/>
            <person name="Desiro A."/>
            <person name="Gervers K.A."/>
            <person name="Hundley H."/>
            <person name="Kuo A."/>
            <person name="LaButti K."/>
            <person name="Lang B.F."/>
            <person name="Lipzen A."/>
            <person name="O'Donnell K."/>
            <person name="Pangilinan J."/>
            <person name="Reynolds N."/>
            <person name="Sandor L."/>
            <person name="Smith M.W."/>
            <person name="Tsang A."/>
            <person name="Grigoriev I.V."/>
            <person name="Stajich J.E."/>
            <person name="Spatafora J.W."/>
        </authorList>
    </citation>
    <scope>NUCLEOTIDE SEQUENCE</scope>
    <source>
        <strain evidence="3">RSA 2281</strain>
    </source>
</reference>
<reference evidence="3" key="1">
    <citation type="journal article" date="2022" name="IScience">
        <title>Evolution of zygomycete secretomes and the origins of terrestrial fungal ecologies.</title>
        <authorList>
            <person name="Chang Y."/>
            <person name="Wang Y."/>
            <person name="Mondo S."/>
            <person name="Ahrendt S."/>
            <person name="Andreopoulos W."/>
            <person name="Barry K."/>
            <person name="Beard J."/>
            <person name="Benny G.L."/>
            <person name="Blankenship S."/>
            <person name="Bonito G."/>
            <person name="Cuomo C."/>
            <person name="Desiro A."/>
            <person name="Gervers K.A."/>
            <person name="Hundley H."/>
            <person name="Kuo A."/>
            <person name="LaButti K."/>
            <person name="Lang B.F."/>
            <person name="Lipzen A."/>
            <person name="O'Donnell K."/>
            <person name="Pangilinan J."/>
            <person name="Reynolds N."/>
            <person name="Sandor L."/>
            <person name="Smith M.E."/>
            <person name="Tsang A."/>
            <person name="Grigoriev I.V."/>
            <person name="Stajich J.E."/>
            <person name="Spatafora J.W."/>
        </authorList>
    </citation>
    <scope>NUCLEOTIDE SEQUENCE</scope>
    <source>
        <strain evidence="3">RSA 2281</strain>
    </source>
</reference>
<sequence length="752" mass="86069">MFQNVYTTVRSVLKSSFEHPNSCSASTSLQQTTNEDDRQKYQRQRRLLLEEAEKQIHKSPTSADGYLAAGKLLQEENRLDFAFQIYKQGLQSVLLENNPEQYALLQKEERKLSNTLLQQKQIEDGKKIDFLVDPLLPYDLVCLILEQLQFADLLQCSSVSQAWCHFVLDWPEFWYRASRNMPPRVPYLVRKIDYKSVLDPLLRPHGALEQEEIQFNGALPTDLICDILLLFAHSGRLFTKKLIFSNLYIMEHDVATDLGYAIQKSFSISDNYNNTCSSRMGIKQVHFIDCRVPSESMFGTLITSSCHSSKKNNVTHISFSQNVDRPTVNKVYVHLPSKQQIIIPETQLSTLSYLKLSGPYPGASGLCESYTGRLIGILRQCPNLAHLFLDSYMSLHYGYIIDQALTYCPHLENVILSDRANMPLTIMSDIGEKEFDKKEVTTTINSTVPLTKRTSKWFNSKEKHQTITRTKDLRRLVIDRPDTILEHDMFINTFRKCYASLELLYLSCALEHTNGNTNSSYSYSYNHSNNRGDNSYLKMQQQQSKLSFHKLSSFGVLYRLRELDLSLTVMNSSKSQQENSKALASLLAQCPALHVIRINSQEQGNFEMGLPFLTRLEPHSPVVNDQVLETIATHCPLVTHLHVFGKRAHSPQGILRFSELLMGVDSDESSSSSQQQQQQEPAVFVDMVMDIDKEMLLRVVKNLKGLKHLCLFNENYNGNYALSDHEENVESVLTHRGGSLRFEQLKPQFENV</sequence>
<dbReference type="Gene3D" id="3.80.10.10">
    <property type="entry name" value="Ribonuclease Inhibitor"/>
    <property type="match status" value="1"/>
</dbReference>
<evidence type="ECO:0000313" key="4">
    <source>
        <dbReference type="Proteomes" id="UP001209540"/>
    </source>
</evidence>
<dbReference type="Pfam" id="PF00646">
    <property type="entry name" value="F-box"/>
    <property type="match status" value="1"/>
</dbReference>
<evidence type="ECO:0000256" key="1">
    <source>
        <dbReference type="SAM" id="MobiDB-lite"/>
    </source>
</evidence>
<dbReference type="AlphaFoldDB" id="A0AAD5PFH7"/>
<protein>
    <recommendedName>
        <fullName evidence="2">F-box domain-containing protein</fullName>
    </recommendedName>
</protein>
<keyword evidence="4" id="KW-1185">Reference proteome</keyword>
<feature type="domain" description="F-box" evidence="2">
    <location>
        <begin position="136"/>
        <end position="176"/>
    </location>
</feature>
<dbReference type="EMBL" id="JAIXMP010000009">
    <property type="protein sequence ID" value="KAI9268251.1"/>
    <property type="molecule type" value="Genomic_DNA"/>
</dbReference>
<evidence type="ECO:0000259" key="2">
    <source>
        <dbReference type="SMART" id="SM00256"/>
    </source>
</evidence>
<comment type="caution">
    <text evidence="3">The sequence shown here is derived from an EMBL/GenBank/DDBJ whole genome shotgun (WGS) entry which is preliminary data.</text>
</comment>
<dbReference type="SMART" id="SM00256">
    <property type="entry name" value="FBOX"/>
    <property type="match status" value="1"/>
</dbReference>
<dbReference type="CDD" id="cd09917">
    <property type="entry name" value="F-box_SF"/>
    <property type="match status" value="1"/>
</dbReference>
<dbReference type="SUPFAM" id="SSF81383">
    <property type="entry name" value="F-box domain"/>
    <property type="match status" value="1"/>
</dbReference>
<dbReference type="Proteomes" id="UP001209540">
    <property type="component" value="Unassembled WGS sequence"/>
</dbReference>
<dbReference type="Gene3D" id="1.20.1280.50">
    <property type="match status" value="1"/>
</dbReference>
<dbReference type="InterPro" id="IPR032675">
    <property type="entry name" value="LRR_dom_sf"/>
</dbReference>
<feature type="compositionally biased region" description="Polar residues" evidence="1">
    <location>
        <begin position="18"/>
        <end position="33"/>
    </location>
</feature>
<organism evidence="3 4">
    <name type="scientific">Phascolomyces articulosus</name>
    <dbReference type="NCBI Taxonomy" id="60185"/>
    <lineage>
        <taxon>Eukaryota</taxon>
        <taxon>Fungi</taxon>
        <taxon>Fungi incertae sedis</taxon>
        <taxon>Mucoromycota</taxon>
        <taxon>Mucoromycotina</taxon>
        <taxon>Mucoromycetes</taxon>
        <taxon>Mucorales</taxon>
        <taxon>Lichtheimiaceae</taxon>
        <taxon>Phascolomyces</taxon>
    </lineage>
</organism>
<dbReference type="InterPro" id="IPR036047">
    <property type="entry name" value="F-box-like_dom_sf"/>
</dbReference>
<dbReference type="InterPro" id="IPR001810">
    <property type="entry name" value="F-box_dom"/>
</dbReference>
<evidence type="ECO:0000313" key="3">
    <source>
        <dbReference type="EMBL" id="KAI9268251.1"/>
    </source>
</evidence>
<proteinExistence type="predicted"/>
<accession>A0AAD5PFH7</accession>